<evidence type="ECO:0000256" key="8">
    <source>
        <dbReference type="ARBA" id="ARBA00048617"/>
    </source>
</evidence>
<evidence type="ECO:0000259" key="10">
    <source>
        <dbReference type="Pfam" id="PF02602"/>
    </source>
</evidence>
<dbReference type="PANTHER" id="PTHR38042">
    <property type="entry name" value="UROPORPHYRINOGEN-III SYNTHASE, CHLOROPLASTIC"/>
    <property type="match status" value="1"/>
</dbReference>
<evidence type="ECO:0000256" key="5">
    <source>
        <dbReference type="ARBA" id="ARBA00023244"/>
    </source>
</evidence>
<evidence type="ECO:0000256" key="6">
    <source>
        <dbReference type="ARBA" id="ARBA00037589"/>
    </source>
</evidence>
<evidence type="ECO:0000256" key="9">
    <source>
        <dbReference type="RuleBase" id="RU366031"/>
    </source>
</evidence>
<organism evidence="11 12">
    <name type="scientific">Stenotrophomonas oahuensis</name>
    <dbReference type="NCBI Taxonomy" id="3003271"/>
    <lineage>
        <taxon>Bacteria</taxon>
        <taxon>Pseudomonadati</taxon>
        <taxon>Pseudomonadota</taxon>
        <taxon>Gammaproteobacteria</taxon>
        <taxon>Lysobacterales</taxon>
        <taxon>Lysobacteraceae</taxon>
        <taxon>Stenotrophomonas</taxon>
    </lineage>
</organism>
<comment type="pathway">
    <text evidence="1 9">Porphyrin-containing compound metabolism; protoporphyrin-IX biosynthesis; coproporphyrinogen-III from 5-aminolevulinate: step 3/4.</text>
</comment>
<gene>
    <name evidence="11" type="ORF">PDM29_07975</name>
</gene>
<keyword evidence="12" id="KW-1185">Reference proteome</keyword>
<dbReference type="Proteomes" id="UP001302072">
    <property type="component" value="Chromosome"/>
</dbReference>
<comment type="catalytic activity">
    <reaction evidence="8 9">
        <text>hydroxymethylbilane = uroporphyrinogen III + H2O</text>
        <dbReference type="Rhea" id="RHEA:18965"/>
        <dbReference type="ChEBI" id="CHEBI:15377"/>
        <dbReference type="ChEBI" id="CHEBI:57308"/>
        <dbReference type="ChEBI" id="CHEBI:57845"/>
        <dbReference type="EC" id="4.2.1.75"/>
    </reaction>
</comment>
<feature type="domain" description="Tetrapyrrole biosynthesis uroporphyrinogen III synthase" evidence="10">
    <location>
        <begin position="24"/>
        <end position="241"/>
    </location>
</feature>
<dbReference type="EMBL" id="CP115541">
    <property type="protein sequence ID" value="WNH54199.1"/>
    <property type="molecule type" value="Genomic_DNA"/>
</dbReference>
<evidence type="ECO:0000256" key="2">
    <source>
        <dbReference type="ARBA" id="ARBA00008133"/>
    </source>
</evidence>
<proteinExistence type="inferred from homology"/>
<dbReference type="GO" id="GO:0004852">
    <property type="term" value="F:uroporphyrinogen-III synthase activity"/>
    <property type="evidence" value="ECO:0007669"/>
    <property type="project" value="UniProtKB-EC"/>
</dbReference>
<protein>
    <recommendedName>
        <fullName evidence="7 9">Uroporphyrinogen-III synthase</fullName>
        <ecNumber evidence="3 9">4.2.1.75</ecNumber>
    </recommendedName>
</protein>
<sequence>MNSHAHVPEWTLVSLRPRGQHAAMRRAAQALGGQLLALSPWALLARTDAITRSALAQGLQADRVVFTSPAAAHAAARLAPLADPHPGQWLAVGAGTAAALHSHGAREVAAPERMDSEGLLGLPELAQLQGRSVTLVTAPGGRGLIAPTLEARGAQLRRVDVYTRTPLTPAPRTLQRLRRQPDPWVLALSSAEALAWAVTQLPPDLLARLRASTVVAASERLATLAESDGFARIHLAQGPQPLQLAQAAHAVVTARAPD</sequence>
<evidence type="ECO:0000256" key="7">
    <source>
        <dbReference type="ARBA" id="ARBA00040167"/>
    </source>
</evidence>
<evidence type="ECO:0000313" key="12">
    <source>
        <dbReference type="Proteomes" id="UP001302072"/>
    </source>
</evidence>
<comment type="similarity">
    <text evidence="2 9">Belongs to the uroporphyrinogen-III synthase family.</text>
</comment>
<dbReference type="InterPro" id="IPR036108">
    <property type="entry name" value="4pyrrol_syn_uPrphyn_synt_sf"/>
</dbReference>
<dbReference type="Pfam" id="PF02602">
    <property type="entry name" value="HEM4"/>
    <property type="match status" value="1"/>
</dbReference>
<reference evidence="11 12" key="1">
    <citation type="submission" date="2022-12" db="EMBL/GenBank/DDBJ databases">
        <title>Two new species, Stenotrophomonas aracearum and Stenotrophomonas oahuensis, isolated from Anthurium (Araceae family) in Hawaii.</title>
        <authorList>
            <person name="Chunag S.C."/>
            <person name="Dobhal S."/>
            <person name="Alvarez A."/>
            <person name="Arif M."/>
        </authorList>
    </citation>
    <scope>NUCLEOTIDE SEQUENCE [LARGE SCALE GENOMIC DNA]</scope>
    <source>
        <strain evidence="11 12">A5586</strain>
    </source>
</reference>
<dbReference type="InterPro" id="IPR003754">
    <property type="entry name" value="4pyrrol_synth_uPrphyn_synth"/>
</dbReference>
<accession>A0ABY9YTD2</accession>
<dbReference type="SUPFAM" id="SSF69618">
    <property type="entry name" value="HemD-like"/>
    <property type="match status" value="1"/>
</dbReference>
<keyword evidence="4 9" id="KW-0456">Lyase</keyword>
<evidence type="ECO:0000256" key="3">
    <source>
        <dbReference type="ARBA" id="ARBA00013109"/>
    </source>
</evidence>
<dbReference type="EC" id="4.2.1.75" evidence="3 9"/>
<evidence type="ECO:0000256" key="1">
    <source>
        <dbReference type="ARBA" id="ARBA00004772"/>
    </source>
</evidence>
<comment type="function">
    <text evidence="6 9">Catalyzes cyclization of the linear tetrapyrrole, hydroxymethylbilane, to the macrocyclic uroporphyrinogen III.</text>
</comment>
<dbReference type="RefSeq" id="WP_311193312.1">
    <property type="nucleotide sequence ID" value="NZ_CP115541.1"/>
</dbReference>
<dbReference type="Gene3D" id="3.40.50.10090">
    <property type="match status" value="2"/>
</dbReference>
<keyword evidence="5 9" id="KW-0627">Porphyrin biosynthesis</keyword>
<evidence type="ECO:0000313" key="11">
    <source>
        <dbReference type="EMBL" id="WNH54199.1"/>
    </source>
</evidence>
<dbReference type="CDD" id="cd06578">
    <property type="entry name" value="HemD"/>
    <property type="match status" value="1"/>
</dbReference>
<dbReference type="PANTHER" id="PTHR38042:SF1">
    <property type="entry name" value="UROPORPHYRINOGEN-III SYNTHASE, CHLOROPLASTIC"/>
    <property type="match status" value="1"/>
</dbReference>
<evidence type="ECO:0000256" key="4">
    <source>
        <dbReference type="ARBA" id="ARBA00023239"/>
    </source>
</evidence>
<name>A0ABY9YTD2_9GAMM</name>
<dbReference type="InterPro" id="IPR039793">
    <property type="entry name" value="UROS/Hem4"/>
</dbReference>